<evidence type="ECO:0000313" key="4">
    <source>
        <dbReference type="Proteomes" id="UP000198584"/>
    </source>
</evidence>
<gene>
    <name evidence="3" type="ORF">SAMN05421743_102222</name>
</gene>
<dbReference type="OrthoDB" id="2962200at2"/>
<keyword evidence="2" id="KW-0732">Signal</keyword>
<sequence>MRTRPLLYVCLMVLAVFFLPADTFANIGNTPEQASPHADVEIESSNPVAEETSEKGEETSQAVKEQAAEKGSQASETAEEASNHGKQISQETTGKNIQLNKESEPAEPVKDKTSTLPPQASDKASELTNELKRKADSKKAADKKQVEDKPQDEKGRSKRSVEKSSGKGEEQPAKTDKHNNSSADDQADKKEDLQPVGAEAESTSERVDTSAADSGEANTQKNSTAINQQPKKQEQEEPAPLPEPSKDPIAQIHMTKPASFPSPVSSSGGDFGGQTTFSLIKGNLPGSFQFVASNSQTIGKRSEFLTDQWVNAPPAEPPKAAS</sequence>
<feature type="compositionally biased region" description="Basic and acidic residues" evidence="1">
    <location>
        <begin position="123"/>
        <end position="179"/>
    </location>
</feature>
<organism evidence="3 4">
    <name type="scientific">Thalassobacillus cyri</name>
    <dbReference type="NCBI Taxonomy" id="571932"/>
    <lineage>
        <taxon>Bacteria</taxon>
        <taxon>Bacillati</taxon>
        <taxon>Bacillota</taxon>
        <taxon>Bacilli</taxon>
        <taxon>Bacillales</taxon>
        <taxon>Bacillaceae</taxon>
        <taxon>Thalassobacillus</taxon>
    </lineage>
</organism>
<proteinExistence type="predicted"/>
<evidence type="ECO:0000256" key="1">
    <source>
        <dbReference type="SAM" id="MobiDB-lite"/>
    </source>
</evidence>
<dbReference type="EMBL" id="FNQR01000002">
    <property type="protein sequence ID" value="SEA01651.1"/>
    <property type="molecule type" value="Genomic_DNA"/>
</dbReference>
<dbReference type="Proteomes" id="UP000198584">
    <property type="component" value="Unassembled WGS sequence"/>
</dbReference>
<feature type="chain" id="PRO_5011679310" evidence="2">
    <location>
        <begin position="26"/>
        <end position="322"/>
    </location>
</feature>
<feature type="region of interest" description="Disordered" evidence="1">
    <location>
        <begin position="30"/>
        <end position="269"/>
    </location>
</feature>
<feature type="compositionally biased region" description="Polar residues" evidence="1">
    <location>
        <begin position="216"/>
        <end position="227"/>
    </location>
</feature>
<feature type="signal peptide" evidence="2">
    <location>
        <begin position="1"/>
        <end position="25"/>
    </location>
</feature>
<reference evidence="3 4" key="1">
    <citation type="submission" date="2016-10" db="EMBL/GenBank/DDBJ databases">
        <authorList>
            <person name="de Groot N.N."/>
        </authorList>
    </citation>
    <scope>NUCLEOTIDE SEQUENCE [LARGE SCALE GENOMIC DNA]</scope>
    <source>
        <strain evidence="3 4">CCM7597</strain>
    </source>
</reference>
<evidence type="ECO:0000256" key="2">
    <source>
        <dbReference type="SAM" id="SignalP"/>
    </source>
</evidence>
<keyword evidence="4" id="KW-1185">Reference proteome</keyword>
<dbReference type="STRING" id="571932.SAMN05421743_102222"/>
<dbReference type="RefSeq" id="WP_093042382.1">
    <property type="nucleotide sequence ID" value="NZ_FNQR01000002.1"/>
</dbReference>
<feature type="compositionally biased region" description="Basic and acidic residues" evidence="1">
    <location>
        <begin position="101"/>
        <end position="113"/>
    </location>
</feature>
<name>A0A1H3XRX4_9BACI</name>
<accession>A0A1H3XRX4</accession>
<protein>
    <submittedName>
        <fullName evidence="3">Uncharacterized protein</fullName>
    </submittedName>
</protein>
<evidence type="ECO:0000313" key="3">
    <source>
        <dbReference type="EMBL" id="SEA01651.1"/>
    </source>
</evidence>
<dbReference type="AlphaFoldDB" id="A0A1H3XRX4"/>
<feature type="compositionally biased region" description="Polar residues" evidence="1">
    <location>
        <begin position="84"/>
        <end position="100"/>
    </location>
</feature>